<dbReference type="HOGENOM" id="CLU_082068_0_0_10"/>
<keyword evidence="2" id="KW-0489">Methyltransferase</keyword>
<sequence length="298" mass="33456">MSLSITLKHITSHPLTEKRKISAIFRYFKWQFQSRLDKGVHIVPFVENTKLAAQSGMTGATGNIYTGLHEFNDMGFLLHFLRNTETEKDDYFMDIGANIGSYTVLAAGVIGTQTTSIEPIPTTYQKLQKNIQLNNLANKATASNIGLGAEKGILQFTKSLDTVNHVATKETPKDQRIDVSIEKVDDVATKIPILVKIDVEGFETEVINGGETIFSSPLQKAIIIELNGSGDRYGYDESKIHQKLENWGYRPYSYNPIKRELTEIESLGKHNTIYVKDIDFVKERLKNAPLITVLGQKF</sequence>
<dbReference type="GO" id="GO:0032259">
    <property type="term" value="P:methylation"/>
    <property type="evidence" value="ECO:0007669"/>
    <property type="project" value="UniProtKB-KW"/>
</dbReference>
<organism evidence="2 3">
    <name type="scientific">Bernardetia litoralis (strain ATCC 23117 / DSM 6794 / NBRC 15988 / NCIMB 1366 / Fx l1 / Sio-4)</name>
    <name type="common">Flexibacter litoralis</name>
    <dbReference type="NCBI Taxonomy" id="880071"/>
    <lineage>
        <taxon>Bacteria</taxon>
        <taxon>Pseudomonadati</taxon>
        <taxon>Bacteroidota</taxon>
        <taxon>Cytophagia</taxon>
        <taxon>Cytophagales</taxon>
        <taxon>Bernardetiaceae</taxon>
        <taxon>Bernardetia</taxon>
    </lineage>
</organism>
<dbReference type="SUPFAM" id="SSF53335">
    <property type="entry name" value="S-adenosyl-L-methionine-dependent methyltransferases"/>
    <property type="match status" value="1"/>
</dbReference>
<keyword evidence="2" id="KW-0808">Transferase</keyword>
<dbReference type="PATRIC" id="fig|880071.3.peg.112"/>
<feature type="domain" description="Methyltransferase FkbM" evidence="1">
    <location>
        <begin position="94"/>
        <end position="250"/>
    </location>
</feature>
<dbReference type="OrthoDB" id="9812600at2"/>
<dbReference type="GO" id="GO:0008168">
    <property type="term" value="F:methyltransferase activity"/>
    <property type="evidence" value="ECO:0007669"/>
    <property type="project" value="UniProtKB-KW"/>
</dbReference>
<dbReference type="Pfam" id="PF05050">
    <property type="entry name" value="Methyltransf_21"/>
    <property type="match status" value="1"/>
</dbReference>
<name>I4AF78_BERLS</name>
<dbReference type="PANTHER" id="PTHR34203">
    <property type="entry name" value="METHYLTRANSFERASE, FKBM FAMILY PROTEIN"/>
    <property type="match status" value="1"/>
</dbReference>
<dbReference type="EMBL" id="CP003345">
    <property type="protein sequence ID" value="AFM02613.1"/>
    <property type="molecule type" value="Genomic_DNA"/>
</dbReference>
<evidence type="ECO:0000313" key="3">
    <source>
        <dbReference type="Proteomes" id="UP000006054"/>
    </source>
</evidence>
<dbReference type="KEGG" id="fli:Fleli_0111"/>
<dbReference type="STRING" id="880071.Fleli_0111"/>
<dbReference type="Gene3D" id="3.40.50.150">
    <property type="entry name" value="Vaccinia Virus protein VP39"/>
    <property type="match status" value="1"/>
</dbReference>
<dbReference type="InterPro" id="IPR052514">
    <property type="entry name" value="SAM-dependent_MTase"/>
</dbReference>
<gene>
    <name evidence="2" type="ordered locus">Fleli_0111</name>
</gene>
<dbReference type="InterPro" id="IPR029063">
    <property type="entry name" value="SAM-dependent_MTases_sf"/>
</dbReference>
<proteinExistence type="predicted"/>
<keyword evidence="3" id="KW-1185">Reference proteome</keyword>
<dbReference type="NCBIfam" id="TIGR01444">
    <property type="entry name" value="fkbM_fam"/>
    <property type="match status" value="1"/>
</dbReference>
<evidence type="ECO:0000313" key="2">
    <source>
        <dbReference type="EMBL" id="AFM02613.1"/>
    </source>
</evidence>
<dbReference type="AlphaFoldDB" id="I4AF78"/>
<evidence type="ECO:0000259" key="1">
    <source>
        <dbReference type="Pfam" id="PF05050"/>
    </source>
</evidence>
<dbReference type="eggNOG" id="COG2520">
    <property type="taxonomic scope" value="Bacteria"/>
</dbReference>
<reference evidence="3" key="1">
    <citation type="submission" date="2012-06" db="EMBL/GenBank/DDBJ databases">
        <title>The complete genome of Flexibacter litoralis DSM 6794.</title>
        <authorList>
            <person name="Lucas S."/>
            <person name="Copeland A."/>
            <person name="Lapidus A."/>
            <person name="Glavina del Rio T."/>
            <person name="Dalin E."/>
            <person name="Tice H."/>
            <person name="Bruce D."/>
            <person name="Goodwin L."/>
            <person name="Pitluck S."/>
            <person name="Peters L."/>
            <person name="Ovchinnikova G."/>
            <person name="Lu M."/>
            <person name="Kyrpides N."/>
            <person name="Mavromatis K."/>
            <person name="Ivanova N."/>
            <person name="Brettin T."/>
            <person name="Detter J.C."/>
            <person name="Han C."/>
            <person name="Larimer F."/>
            <person name="Land M."/>
            <person name="Hauser L."/>
            <person name="Markowitz V."/>
            <person name="Cheng J.-F."/>
            <person name="Hugenholtz P."/>
            <person name="Woyke T."/>
            <person name="Wu D."/>
            <person name="Spring S."/>
            <person name="Lang E."/>
            <person name="Kopitz M."/>
            <person name="Brambilla E."/>
            <person name="Klenk H.-P."/>
            <person name="Eisen J.A."/>
        </authorList>
    </citation>
    <scope>NUCLEOTIDE SEQUENCE [LARGE SCALE GENOMIC DNA]</scope>
    <source>
        <strain evidence="3">ATCC 23117 / DSM 6794 / NBRC 15988 / NCIMB 1366 / Sio-4</strain>
    </source>
</reference>
<accession>I4AF78</accession>
<dbReference type="PANTHER" id="PTHR34203:SF15">
    <property type="entry name" value="SLL1173 PROTEIN"/>
    <property type="match status" value="1"/>
</dbReference>
<protein>
    <submittedName>
        <fullName evidence="2">Methyltransferase, FkbM family</fullName>
    </submittedName>
</protein>
<dbReference type="Proteomes" id="UP000006054">
    <property type="component" value="Chromosome"/>
</dbReference>
<dbReference type="InterPro" id="IPR006342">
    <property type="entry name" value="FkbM_mtfrase"/>
</dbReference>
<dbReference type="RefSeq" id="WP_014796081.1">
    <property type="nucleotide sequence ID" value="NC_018018.1"/>
</dbReference>